<keyword evidence="2" id="KW-0732">Signal</keyword>
<protein>
    <recommendedName>
        <fullName evidence="5">OCRE domain-containing protein</fullName>
    </recommendedName>
</protein>
<evidence type="ECO:0000256" key="2">
    <source>
        <dbReference type="SAM" id="SignalP"/>
    </source>
</evidence>
<feature type="chain" id="PRO_5004718376" description="OCRE domain-containing protein" evidence="2">
    <location>
        <begin position="19"/>
        <end position="544"/>
    </location>
</feature>
<feature type="region of interest" description="Disordered" evidence="1">
    <location>
        <begin position="81"/>
        <end position="100"/>
    </location>
</feature>
<feature type="compositionally biased region" description="Low complexity" evidence="1">
    <location>
        <begin position="525"/>
        <end position="534"/>
    </location>
</feature>
<feature type="compositionally biased region" description="Polar residues" evidence="1">
    <location>
        <begin position="535"/>
        <end position="544"/>
    </location>
</feature>
<keyword evidence="4" id="KW-1185">Reference proteome</keyword>
<dbReference type="Gene3D" id="2.60.450.20">
    <property type="match status" value="1"/>
</dbReference>
<feature type="signal peptide" evidence="2">
    <location>
        <begin position="1"/>
        <end position="18"/>
    </location>
</feature>
<dbReference type="AlphaFoldDB" id="V4CQX6"/>
<dbReference type="GeneID" id="20236939"/>
<dbReference type="InterPro" id="IPR047002">
    <property type="entry name" value="Tcp10_C_sf"/>
</dbReference>
<evidence type="ECO:0000256" key="1">
    <source>
        <dbReference type="SAM" id="MobiDB-lite"/>
    </source>
</evidence>
<dbReference type="CTD" id="20236939"/>
<dbReference type="HOGENOM" id="CLU_501827_0_0_1"/>
<dbReference type="RefSeq" id="XP_009044374.1">
    <property type="nucleotide sequence ID" value="XM_009046126.1"/>
</dbReference>
<sequence length="544" mass="59092">MKIWILLGLVCSAQYLSAASIASDLNALRQQFANAASAFGGSAPPAVEEPVATPEEQPASEPVSAFSKFLSKINSEPKVDTATNLTTRVQNQARSYPYSYPPSPYGGYPSPYPSPYQSPYAPVNPSYPPSYYSDPNNRLYNVFPDGTLYDQATGQYYPRDQRGEARIPTNTGFGAPYYIVTPDGGTFVEENGVRYKIDDDVSADGNRYYTDAAGNRFYINASGGKVFTPTTTQGPKYIDPTGKQYNVQPDGSLIDPTTNQVYPLNGLGEASVPNTSGFGDPNYTVAPDGSAYVTQNGIKYKVDDQISPDGNRYYTDSLGNRFYVDANGNKVYPPNPTTQGVTYYVDPTGKQYIVQPDGTLKDPTTNQIYPLNAQGEPTAPNTSGFGDPNYAVGPDGSSYVTENGIRYKVDDQISPDGNRYYTDAAGNRFYVDPNGLKIYVRPDGVKYYTDPNNGIVYYQNPDGTIYYTGSNGVVYYQDPTNGDTYTRDAAGNTYRTRTDGSSYIQSANGCTYSVNGTVTTLTSTTNTSCPTSFSGTSPENVTYT</sequence>
<evidence type="ECO:0000313" key="4">
    <source>
        <dbReference type="Proteomes" id="UP000030746"/>
    </source>
</evidence>
<reference evidence="3 4" key="1">
    <citation type="journal article" date="2013" name="Nature">
        <title>Insights into bilaterian evolution from three spiralian genomes.</title>
        <authorList>
            <person name="Simakov O."/>
            <person name="Marletaz F."/>
            <person name="Cho S.J."/>
            <person name="Edsinger-Gonzales E."/>
            <person name="Havlak P."/>
            <person name="Hellsten U."/>
            <person name="Kuo D.H."/>
            <person name="Larsson T."/>
            <person name="Lv J."/>
            <person name="Arendt D."/>
            <person name="Savage R."/>
            <person name="Osoegawa K."/>
            <person name="de Jong P."/>
            <person name="Grimwood J."/>
            <person name="Chapman J.A."/>
            <person name="Shapiro H."/>
            <person name="Aerts A."/>
            <person name="Otillar R.P."/>
            <person name="Terry A.Y."/>
            <person name="Boore J.L."/>
            <person name="Grigoriev I.V."/>
            <person name="Lindberg D.R."/>
            <person name="Seaver E.C."/>
            <person name="Weisblat D.A."/>
            <person name="Putnam N.H."/>
            <person name="Rokhsar D.S."/>
        </authorList>
    </citation>
    <scope>NUCLEOTIDE SEQUENCE [LARGE SCALE GENOMIC DNA]</scope>
</reference>
<accession>V4CQX6</accession>
<dbReference type="EMBL" id="KB199651">
    <property type="protein sequence ID" value="ESP04865.1"/>
    <property type="molecule type" value="Genomic_DNA"/>
</dbReference>
<dbReference type="KEGG" id="lgi:LOTGIDRAFT_156106"/>
<dbReference type="SUPFAM" id="SSF69304">
    <property type="entry name" value="Tricorn protease N-terminal domain"/>
    <property type="match status" value="1"/>
</dbReference>
<evidence type="ECO:0000313" key="3">
    <source>
        <dbReference type="EMBL" id="ESP04865.1"/>
    </source>
</evidence>
<feature type="compositionally biased region" description="Polar residues" evidence="1">
    <location>
        <begin position="81"/>
        <end position="94"/>
    </location>
</feature>
<proteinExistence type="predicted"/>
<name>V4CQX6_LOTGI</name>
<organism evidence="3 4">
    <name type="scientific">Lottia gigantea</name>
    <name type="common">Giant owl limpet</name>
    <dbReference type="NCBI Taxonomy" id="225164"/>
    <lineage>
        <taxon>Eukaryota</taxon>
        <taxon>Metazoa</taxon>
        <taxon>Spiralia</taxon>
        <taxon>Lophotrochozoa</taxon>
        <taxon>Mollusca</taxon>
        <taxon>Gastropoda</taxon>
        <taxon>Patellogastropoda</taxon>
        <taxon>Lottioidea</taxon>
        <taxon>Lottiidae</taxon>
        <taxon>Lottia</taxon>
    </lineage>
</organism>
<dbReference type="Proteomes" id="UP000030746">
    <property type="component" value="Unassembled WGS sequence"/>
</dbReference>
<evidence type="ECO:0008006" key="5">
    <source>
        <dbReference type="Google" id="ProtNLM"/>
    </source>
</evidence>
<dbReference type="OrthoDB" id="10682047at2759"/>
<gene>
    <name evidence="3" type="ORF">LOTGIDRAFT_156106</name>
</gene>
<feature type="region of interest" description="Disordered" evidence="1">
    <location>
        <begin position="525"/>
        <end position="544"/>
    </location>
</feature>